<evidence type="ECO:0000313" key="3">
    <source>
        <dbReference type="Proteomes" id="UP000516314"/>
    </source>
</evidence>
<evidence type="ECO:0000313" key="2">
    <source>
        <dbReference type="EMBL" id="CAD5318451.1"/>
    </source>
</evidence>
<dbReference type="Pfam" id="PF03108">
    <property type="entry name" value="DBD_Tnp_Mut"/>
    <property type="match status" value="1"/>
</dbReference>
<sequence length="600" mass="67929">MTMVVRLVRGEWRKDEDGCYEHVPNLEGFTMAVRLRETDGYNKVVSALKERLSLPVTDDVELSYQWPQWMMGPDWKRANPIYIIDDEDMTLFMAIRADLEENSAETRSIWDSAITRLLTRNVGVVNGNAGDLQPRVNETVEGPRRVNLNAGIRIEEPIDATPLTASVPKPSVDGYKRNATAREKGKGQVIESTLPQPVLTTGLPSINMFDAAQACTEAEMWRGMCATEMTLGGQQMGTSEATAGTKTARALDFGVTIPQQTPVEDENLRLTLVGASMATPQPIVVTLSTEFPFNQYFYSNTTVCLTPRVPIVVGGTQYIPVVEKRSGSCQGRELPEGDRRLVVRDTPVPTVMYDRDAHPYFDDPCEEDYLQRVLTDVDYEGDDIFVERLFKNKDDCCTKLAIHAIRRKFHFIHVKSYPTMVIAVCMGTTCMWRVYATKLEDSDRFEVRTILMQHTCSVDARGDFHKQASTAVIGKLMRTRYVWVGRGPRPNELRKMLRQEFSLNVSYWKAWRAREIVMNNVIGSAMGSFALIQPYFKLLMATNPNSITALETETDNLGVIRFKYMFFALNVLIKGYDYMRKVVVIDGTHLRGRRIGVNRS</sequence>
<feature type="domain" description="Transposase MuDR plant" evidence="1">
    <location>
        <begin position="389"/>
        <end position="447"/>
    </location>
</feature>
<dbReference type="InterPro" id="IPR004332">
    <property type="entry name" value="Transposase_MuDR"/>
</dbReference>
<accession>A0A7G2E9Z3</accession>
<gene>
    <name evidence="2" type="ORF">AT9943_LOCUS6684</name>
</gene>
<dbReference type="PANTHER" id="PTHR31973">
    <property type="entry name" value="POLYPROTEIN, PUTATIVE-RELATED"/>
    <property type="match status" value="1"/>
</dbReference>
<reference evidence="2 3" key="1">
    <citation type="submission" date="2020-09" db="EMBL/GenBank/DDBJ databases">
        <authorList>
            <person name="Ashkenazy H."/>
        </authorList>
    </citation>
    <scope>NUCLEOTIDE SEQUENCE [LARGE SCALE GENOMIC DNA]</scope>
    <source>
        <strain evidence="3">cv. Cdm-0</strain>
    </source>
</reference>
<dbReference type="AlphaFoldDB" id="A0A7G2E9Z3"/>
<proteinExistence type="predicted"/>
<protein>
    <submittedName>
        <fullName evidence="2">(thale cress) hypothetical protein</fullName>
    </submittedName>
</protein>
<dbReference type="EMBL" id="LR881467">
    <property type="protein sequence ID" value="CAD5318451.1"/>
    <property type="molecule type" value="Genomic_DNA"/>
</dbReference>
<organism evidence="2 3">
    <name type="scientific">Arabidopsis thaliana</name>
    <name type="common">Mouse-ear cress</name>
    <dbReference type="NCBI Taxonomy" id="3702"/>
    <lineage>
        <taxon>Eukaryota</taxon>
        <taxon>Viridiplantae</taxon>
        <taxon>Streptophyta</taxon>
        <taxon>Embryophyta</taxon>
        <taxon>Tracheophyta</taxon>
        <taxon>Spermatophyta</taxon>
        <taxon>Magnoliopsida</taxon>
        <taxon>eudicotyledons</taxon>
        <taxon>Gunneridae</taxon>
        <taxon>Pentapetalae</taxon>
        <taxon>rosids</taxon>
        <taxon>malvids</taxon>
        <taxon>Brassicales</taxon>
        <taxon>Brassicaceae</taxon>
        <taxon>Camelineae</taxon>
        <taxon>Arabidopsis</taxon>
    </lineage>
</organism>
<dbReference type="Proteomes" id="UP000516314">
    <property type="component" value="Chromosome 2"/>
</dbReference>
<name>A0A7G2E9Z3_ARATH</name>
<dbReference type="PANTHER" id="PTHR31973:SF113">
    <property type="entry name" value="PROTEIN FAR1-RELATED SEQUENCE 5-LIKE"/>
    <property type="match status" value="1"/>
</dbReference>
<evidence type="ECO:0000259" key="1">
    <source>
        <dbReference type="Pfam" id="PF03108"/>
    </source>
</evidence>